<protein>
    <submittedName>
        <fullName evidence="1">Uncharacterized protein</fullName>
    </submittedName>
</protein>
<accession>A0ACD3A2L9</accession>
<proteinExistence type="predicted"/>
<organism evidence="1 2">
    <name type="scientific">Pluteus cervinus</name>
    <dbReference type="NCBI Taxonomy" id="181527"/>
    <lineage>
        <taxon>Eukaryota</taxon>
        <taxon>Fungi</taxon>
        <taxon>Dikarya</taxon>
        <taxon>Basidiomycota</taxon>
        <taxon>Agaricomycotina</taxon>
        <taxon>Agaricomycetes</taxon>
        <taxon>Agaricomycetidae</taxon>
        <taxon>Agaricales</taxon>
        <taxon>Pluteineae</taxon>
        <taxon>Pluteaceae</taxon>
        <taxon>Pluteus</taxon>
    </lineage>
</organism>
<name>A0ACD3A2L9_9AGAR</name>
<sequence length="614" mass="69436">MVNLQQLLGNPPAVFCLPQELLDQIFSLIEDHRDLVNFAYASHAAASLVIPHHTEYRIIRVRHPMPFMWAHLARRGDLARNIREVHICDHKNYTSPDRYPLALIDKDLDKAQKNEGEWERVKNMCEALAHMRELRVFTWECGIISAPTKHPYHEDAVLRVLSTSKTLERLALSGGFAKHAPPVSVDPEGAVYPIWKTENLKAITLMGDAWIRRDNGNHMINWLHKSPNLEYLELPMEFPNLASLHLPNLKRVKLLLYSGTLPGIDHSRSEFLENHPLIEDLCWYPIGSLSLSSSCLPNLKRLRGGRQVIEALEESHGQQAEEVVPPRTPPTKANSELEQPSVIDVNSPSSPSSSGSSSVFSSPTTRTSTSTAPSPFTSSHITTAHVSAPGGDDAQEEQMIPYPFPLNPVPTVKKRQIKFLDINSLNPTKLAALTCIDPLSLKGLRLSTFGELDSVHKLAEMFPNIEWLQAPQVHLRQEVGHPTSLSVEEWLDLLPRFRNLQVFRGEGLWSAVNRDKNAMHQVIMQLVQICPRLRELDHCDWYDKFRAYRRIVIERQLVVRTVEKTSGEVVEGRAGERGADGAEYEEVEAELVTYKVVKPRPGRYFDVFDGVLDD</sequence>
<evidence type="ECO:0000313" key="1">
    <source>
        <dbReference type="EMBL" id="TFK59645.1"/>
    </source>
</evidence>
<gene>
    <name evidence="1" type="ORF">BDN72DRAFT_965982</name>
</gene>
<dbReference type="EMBL" id="ML208926">
    <property type="protein sequence ID" value="TFK59645.1"/>
    <property type="molecule type" value="Genomic_DNA"/>
</dbReference>
<keyword evidence="2" id="KW-1185">Reference proteome</keyword>
<evidence type="ECO:0000313" key="2">
    <source>
        <dbReference type="Proteomes" id="UP000308600"/>
    </source>
</evidence>
<reference evidence="1 2" key="1">
    <citation type="journal article" date="2019" name="Nat. Ecol. Evol.">
        <title>Megaphylogeny resolves global patterns of mushroom evolution.</title>
        <authorList>
            <person name="Varga T."/>
            <person name="Krizsan K."/>
            <person name="Foldi C."/>
            <person name="Dima B."/>
            <person name="Sanchez-Garcia M."/>
            <person name="Sanchez-Ramirez S."/>
            <person name="Szollosi G.J."/>
            <person name="Szarkandi J.G."/>
            <person name="Papp V."/>
            <person name="Albert L."/>
            <person name="Andreopoulos W."/>
            <person name="Angelini C."/>
            <person name="Antonin V."/>
            <person name="Barry K.W."/>
            <person name="Bougher N.L."/>
            <person name="Buchanan P."/>
            <person name="Buyck B."/>
            <person name="Bense V."/>
            <person name="Catcheside P."/>
            <person name="Chovatia M."/>
            <person name="Cooper J."/>
            <person name="Damon W."/>
            <person name="Desjardin D."/>
            <person name="Finy P."/>
            <person name="Geml J."/>
            <person name="Haridas S."/>
            <person name="Hughes K."/>
            <person name="Justo A."/>
            <person name="Karasinski D."/>
            <person name="Kautmanova I."/>
            <person name="Kiss B."/>
            <person name="Kocsube S."/>
            <person name="Kotiranta H."/>
            <person name="LaButti K.M."/>
            <person name="Lechner B.E."/>
            <person name="Liimatainen K."/>
            <person name="Lipzen A."/>
            <person name="Lukacs Z."/>
            <person name="Mihaltcheva S."/>
            <person name="Morgado L.N."/>
            <person name="Niskanen T."/>
            <person name="Noordeloos M.E."/>
            <person name="Ohm R.A."/>
            <person name="Ortiz-Santana B."/>
            <person name="Ovrebo C."/>
            <person name="Racz N."/>
            <person name="Riley R."/>
            <person name="Savchenko A."/>
            <person name="Shiryaev A."/>
            <person name="Soop K."/>
            <person name="Spirin V."/>
            <person name="Szebenyi C."/>
            <person name="Tomsovsky M."/>
            <person name="Tulloss R.E."/>
            <person name="Uehling J."/>
            <person name="Grigoriev I.V."/>
            <person name="Vagvolgyi C."/>
            <person name="Papp T."/>
            <person name="Martin F.M."/>
            <person name="Miettinen O."/>
            <person name="Hibbett D.S."/>
            <person name="Nagy L.G."/>
        </authorList>
    </citation>
    <scope>NUCLEOTIDE SEQUENCE [LARGE SCALE GENOMIC DNA]</scope>
    <source>
        <strain evidence="1 2">NL-1719</strain>
    </source>
</reference>
<dbReference type="Proteomes" id="UP000308600">
    <property type="component" value="Unassembled WGS sequence"/>
</dbReference>